<gene>
    <name evidence="1" type="ORF">METZ01_LOCUS251368</name>
</gene>
<name>A0A382IFN6_9ZZZZ</name>
<organism evidence="1">
    <name type="scientific">marine metagenome</name>
    <dbReference type="NCBI Taxonomy" id="408172"/>
    <lineage>
        <taxon>unclassified sequences</taxon>
        <taxon>metagenomes</taxon>
        <taxon>ecological metagenomes</taxon>
    </lineage>
</organism>
<accession>A0A382IFN6</accession>
<reference evidence="1" key="1">
    <citation type="submission" date="2018-05" db="EMBL/GenBank/DDBJ databases">
        <authorList>
            <person name="Lanie J.A."/>
            <person name="Ng W.-L."/>
            <person name="Kazmierczak K.M."/>
            <person name="Andrzejewski T.M."/>
            <person name="Davidsen T.M."/>
            <person name="Wayne K.J."/>
            <person name="Tettelin H."/>
            <person name="Glass J.I."/>
            <person name="Rusch D."/>
            <person name="Podicherti R."/>
            <person name="Tsui H.-C.T."/>
            <person name="Winkler M.E."/>
        </authorList>
    </citation>
    <scope>NUCLEOTIDE SEQUENCE</scope>
</reference>
<dbReference type="EMBL" id="UINC01067134">
    <property type="protein sequence ID" value="SVB98514.1"/>
    <property type="molecule type" value="Genomic_DNA"/>
</dbReference>
<proteinExistence type="predicted"/>
<dbReference type="AlphaFoldDB" id="A0A382IFN6"/>
<sequence length="55" mass="6169">MDDKTQPCFDNFFIDGVVEFDGGSYGGDCRIRSLPQSFKFLSTLGFSCLVTNTYQ</sequence>
<evidence type="ECO:0000313" key="1">
    <source>
        <dbReference type="EMBL" id="SVB98514.1"/>
    </source>
</evidence>
<protein>
    <submittedName>
        <fullName evidence="1">Uncharacterized protein</fullName>
    </submittedName>
</protein>